<reference evidence="1 2" key="1">
    <citation type="submission" date="2017-03" db="EMBL/GenBank/DDBJ databases">
        <title>Genomes of endolithic fungi from Antarctica.</title>
        <authorList>
            <person name="Coleine C."/>
            <person name="Masonjones S."/>
            <person name="Stajich J.E."/>
        </authorList>
    </citation>
    <scope>NUCLEOTIDE SEQUENCE [LARGE SCALE GENOMIC DNA]</scope>
    <source>
        <strain evidence="1 2">CCFEE 6314</strain>
    </source>
</reference>
<organism evidence="1 2">
    <name type="scientific">Exophiala mesophila</name>
    <name type="common">Black yeast-like fungus</name>
    <dbReference type="NCBI Taxonomy" id="212818"/>
    <lineage>
        <taxon>Eukaryota</taxon>
        <taxon>Fungi</taxon>
        <taxon>Dikarya</taxon>
        <taxon>Ascomycota</taxon>
        <taxon>Pezizomycotina</taxon>
        <taxon>Eurotiomycetes</taxon>
        <taxon>Chaetothyriomycetidae</taxon>
        <taxon>Chaetothyriales</taxon>
        <taxon>Herpotrichiellaceae</taxon>
        <taxon>Exophiala</taxon>
    </lineage>
</organism>
<comment type="caution">
    <text evidence="1">The sequence shown here is derived from an EMBL/GenBank/DDBJ whole genome shotgun (WGS) entry which is preliminary data.</text>
</comment>
<dbReference type="EMBL" id="NAJM01000003">
    <property type="protein sequence ID" value="RVX74875.1"/>
    <property type="molecule type" value="Genomic_DNA"/>
</dbReference>
<dbReference type="VEuPathDB" id="FungiDB:PV10_00521"/>
<dbReference type="OrthoDB" id="4149149at2759"/>
<proteinExistence type="predicted"/>
<sequence length="409" mass="45546">MADTRCANPELQFDVDMMMLEYALYHATRAHLDALSDDCMNPDQAEEANRLLSIFDTLMRLFNLNHAGYVKSGELCLGLKLLEFLVLLSSIARDNDNQQHTFSAAHQQALRTDGLQALRSRRAWLAARNAEPMSSQGNISLHVEEQIYNAWTVVKARPTNNDNPSSSLTVFKPNLFQLIPRFMDISGDIMAAIRQDPNETWAKIAGEFMLQASLDSLRMQIPVSKGTASPAGPRPPLLEECFAWGYVQNPPGDDAWLVNDLFREHPDLDDDNNDDNDDVTVSGTTTTATTKTTAATISPPVETPLWTETRARFLSEFHIADAASTSSQTCRLDRLEAKYPPSQFVQTLVGFMRQIWATVCDEQMLGTPLLVQIEEGHLKSLGVQGAAFDDFLVRVGLRPDYGGLLKLKL</sequence>
<evidence type="ECO:0000313" key="1">
    <source>
        <dbReference type="EMBL" id="RVX74875.1"/>
    </source>
</evidence>
<evidence type="ECO:0000313" key="2">
    <source>
        <dbReference type="Proteomes" id="UP000288859"/>
    </source>
</evidence>
<dbReference type="AlphaFoldDB" id="A0A438NGL2"/>
<name>A0A438NGL2_EXOME</name>
<accession>A0A438NGL2</accession>
<gene>
    <name evidence="1" type="ORF">B0A52_01152</name>
</gene>
<protein>
    <submittedName>
        <fullName evidence="1">Uncharacterized protein</fullName>
    </submittedName>
</protein>
<dbReference type="Proteomes" id="UP000288859">
    <property type="component" value="Unassembled WGS sequence"/>
</dbReference>